<keyword evidence="5" id="KW-0964">Secreted</keyword>
<evidence type="ECO:0000256" key="4">
    <source>
        <dbReference type="ARBA" id="ARBA00005988"/>
    </source>
</evidence>
<comment type="caution">
    <text evidence="16">The sequence shown here is derived from an EMBL/GenBank/DDBJ whole genome shotgun (WGS) entry which is preliminary data.</text>
</comment>
<dbReference type="InterPro" id="IPR000834">
    <property type="entry name" value="Peptidase_M14"/>
</dbReference>
<dbReference type="Gene3D" id="3.40.630.10">
    <property type="entry name" value="Zn peptidases"/>
    <property type="match status" value="1"/>
</dbReference>
<dbReference type="GO" id="GO:0006508">
    <property type="term" value="P:proteolysis"/>
    <property type="evidence" value="ECO:0007669"/>
    <property type="project" value="UniProtKB-KW"/>
</dbReference>
<accession>A0A9P5LL05</accession>
<keyword evidence="6" id="KW-0645">Protease</keyword>
<keyword evidence="10" id="KW-0325">Glycoprotein</keyword>
<keyword evidence="9" id="KW-0843">Virulence</keyword>
<dbReference type="Proteomes" id="UP000722485">
    <property type="component" value="Unassembled WGS sequence"/>
</dbReference>
<evidence type="ECO:0000256" key="5">
    <source>
        <dbReference type="ARBA" id="ARBA00022525"/>
    </source>
</evidence>
<evidence type="ECO:0000256" key="7">
    <source>
        <dbReference type="ARBA" id="ARBA00022729"/>
    </source>
</evidence>
<dbReference type="PROSITE" id="PS52035">
    <property type="entry name" value="PEPTIDASE_M14"/>
    <property type="match status" value="1"/>
</dbReference>
<dbReference type="GO" id="GO:0004181">
    <property type="term" value="F:metallocarboxypeptidase activity"/>
    <property type="evidence" value="ECO:0007669"/>
    <property type="project" value="InterPro"/>
</dbReference>
<reference evidence="16" key="1">
    <citation type="submission" date="2020-03" db="EMBL/GenBank/DDBJ databases">
        <title>Draft Genome Sequence of Cylindrodendrum hubeiense.</title>
        <authorList>
            <person name="Buettner E."/>
            <person name="Kellner H."/>
        </authorList>
    </citation>
    <scope>NUCLEOTIDE SEQUENCE</scope>
    <source>
        <strain evidence="16">IHI 201604</strain>
    </source>
</reference>
<comment type="function">
    <text evidence="2">Extracellular metalloprotease that contributes to pathogenicity.</text>
</comment>
<organism evidence="16 17">
    <name type="scientific">Cylindrodendrum hubeiense</name>
    <dbReference type="NCBI Taxonomy" id="595255"/>
    <lineage>
        <taxon>Eukaryota</taxon>
        <taxon>Fungi</taxon>
        <taxon>Dikarya</taxon>
        <taxon>Ascomycota</taxon>
        <taxon>Pezizomycotina</taxon>
        <taxon>Sordariomycetes</taxon>
        <taxon>Hypocreomycetidae</taxon>
        <taxon>Hypocreales</taxon>
        <taxon>Nectriaceae</taxon>
        <taxon>Cylindrodendrum</taxon>
    </lineage>
</organism>
<evidence type="ECO:0000256" key="1">
    <source>
        <dbReference type="ARBA" id="ARBA00001947"/>
    </source>
</evidence>
<dbReference type="EMBL" id="JAANBB010000024">
    <property type="protein sequence ID" value="KAF7555073.1"/>
    <property type="molecule type" value="Genomic_DNA"/>
</dbReference>
<evidence type="ECO:0000256" key="6">
    <source>
        <dbReference type="ARBA" id="ARBA00022670"/>
    </source>
</evidence>
<proteinExistence type="inferred from homology"/>
<dbReference type="GO" id="GO:0008270">
    <property type="term" value="F:zinc ion binding"/>
    <property type="evidence" value="ECO:0007669"/>
    <property type="project" value="InterPro"/>
</dbReference>
<evidence type="ECO:0000256" key="3">
    <source>
        <dbReference type="ARBA" id="ARBA00004613"/>
    </source>
</evidence>
<dbReference type="OrthoDB" id="3626597at2759"/>
<evidence type="ECO:0000256" key="2">
    <source>
        <dbReference type="ARBA" id="ARBA00003091"/>
    </source>
</evidence>
<evidence type="ECO:0000256" key="11">
    <source>
        <dbReference type="ARBA" id="ARBA00041263"/>
    </source>
</evidence>
<evidence type="ECO:0000259" key="15">
    <source>
        <dbReference type="PROSITE" id="PS52035"/>
    </source>
</evidence>
<evidence type="ECO:0000256" key="8">
    <source>
        <dbReference type="ARBA" id="ARBA00022801"/>
    </source>
</evidence>
<evidence type="ECO:0000256" key="10">
    <source>
        <dbReference type="ARBA" id="ARBA00023180"/>
    </source>
</evidence>
<dbReference type="Pfam" id="PF00246">
    <property type="entry name" value="Peptidase_M14"/>
    <property type="match status" value="1"/>
</dbReference>
<comment type="similarity">
    <text evidence="4 13">Belongs to the peptidase M14 family.</text>
</comment>
<keyword evidence="8" id="KW-0378">Hydrolase</keyword>
<dbReference type="AlphaFoldDB" id="A0A9P5LL05"/>
<sequence>MHVQHSLVMSLLLAGKALASGYANNQESALQDGSEVAALFPEPDIDLLSPAFLSPETIPTGFANNSAPPTTTANIVSFLKSLAKRNSWINYQEPDFRSEEGRLLPYVYLSKDRNDYSEDLSGLKRSQKLRIWLQGGVHGDEPAGSQALLALVGKFNANKTWASSVLDKADILVLPAYNPDGIDYFQRPFATGFDGNRDHALLQRQQTRDIKSLLVDFDPHVALDAHEFTAGIRFGGQYIKSHDVQFSAVKNPNIRSEIRQLGEDLFTSSVFSAVRAAGFRTGPYFTGSGSTTITLTEPGSISQAGHNSWGLGQRLTFLSETRGIRLGDQHFKRRVAAGLLTAETLIQVAVDNKNYVYKTIESARKTFIAADNDIIVVDKARVVDTTMEFIDITNGTLVDVAVKYNNNTPPNTIISRRRPEAYIFSGAWGNIAEHLRVLGVQVDVLKKDFSGTVDTLIVSNVTLATSRHEGIVQATVRTEPSTREVLIPAGGFRVSTRQQNAAFAFVSLEPENIASLATYNKIPLNAGDEYPIFRVY</sequence>
<feature type="chain" id="PRO_5040512030" description="Carboxypeptidase M14B" evidence="14">
    <location>
        <begin position="20"/>
        <end position="536"/>
    </location>
</feature>
<feature type="domain" description="Peptidase M14" evidence="15">
    <location>
        <begin position="68"/>
        <end position="349"/>
    </location>
</feature>
<dbReference type="PANTHER" id="PTHR11705">
    <property type="entry name" value="PROTEASE FAMILY M14 CARBOXYPEPTIDASE A,B"/>
    <property type="match status" value="1"/>
</dbReference>
<keyword evidence="7 14" id="KW-0732">Signal</keyword>
<comment type="cofactor">
    <cofactor evidence="1">
        <name>Zn(2+)</name>
        <dbReference type="ChEBI" id="CHEBI:29105"/>
    </cofactor>
</comment>
<dbReference type="CDD" id="cd06242">
    <property type="entry name" value="M14-like"/>
    <property type="match status" value="1"/>
</dbReference>
<evidence type="ECO:0000313" key="16">
    <source>
        <dbReference type="EMBL" id="KAF7555073.1"/>
    </source>
</evidence>
<protein>
    <recommendedName>
        <fullName evidence="12">Carboxypeptidase M14B</fullName>
    </recommendedName>
    <alternativeName>
        <fullName evidence="11">Carboxypeptidase MCPB</fullName>
    </alternativeName>
</protein>
<evidence type="ECO:0000256" key="9">
    <source>
        <dbReference type="ARBA" id="ARBA00023026"/>
    </source>
</evidence>
<evidence type="ECO:0000256" key="14">
    <source>
        <dbReference type="SAM" id="SignalP"/>
    </source>
</evidence>
<dbReference type="SUPFAM" id="SSF53187">
    <property type="entry name" value="Zn-dependent exopeptidases"/>
    <property type="match status" value="1"/>
</dbReference>
<dbReference type="GO" id="GO:0005576">
    <property type="term" value="C:extracellular region"/>
    <property type="evidence" value="ECO:0007669"/>
    <property type="project" value="UniProtKB-SubCell"/>
</dbReference>
<evidence type="ECO:0000256" key="13">
    <source>
        <dbReference type="PROSITE-ProRule" id="PRU01379"/>
    </source>
</evidence>
<keyword evidence="17" id="KW-1185">Reference proteome</keyword>
<evidence type="ECO:0000313" key="17">
    <source>
        <dbReference type="Proteomes" id="UP000722485"/>
    </source>
</evidence>
<name>A0A9P5LL05_9HYPO</name>
<evidence type="ECO:0000256" key="12">
    <source>
        <dbReference type="ARBA" id="ARBA00042017"/>
    </source>
</evidence>
<feature type="active site" description="Proton donor/acceptor" evidence="13">
    <location>
        <position position="320"/>
    </location>
</feature>
<gene>
    <name evidence="16" type="ORF">G7Z17_g2427</name>
</gene>
<comment type="subcellular location">
    <subcellularLocation>
        <location evidence="3">Secreted</location>
    </subcellularLocation>
</comment>
<feature type="signal peptide" evidence="14">
    <location>
        <begin position="1"/>
        <end position="19"/>
    </location>
</feature>
<dbReference type="PANTHER" id="PTHR11705:SF83">
    <property type="entry name" value="INACTIVE METALLOCARBOXYPEPTIDASE ECM14"/>
    <property type="match status" value="1"/>
</dbReference>